<dbReference type="SMART" id="SM00046">
    <property type="entry name" value="DAGKc"/>
    <property type="match status" value="1"/>
</dbReference>
<dbReference type="Pfam" id="PF19279">
    <property type="entry name" value="YegS_C"/>
    <property type="match status" value="1"/>
</dbReference>
<comment type="cofactor">
    <cofactor evidence="1">
        <name>Mg(2+)</name>
        <dbReference type="ChEBI" id="CHEBI:18420"/>
    </cofactor>
</comment>
<dbReference type="eggNOG" id="COG1597">
    <property type="taxonomic scope" value="Bacteria"/>
</dbReference>
<evidence type="ECO:0000256" key="10">
    <source>
        <dbReference type="ARBA" id="ARBA00023098"/>
    </source>
</evidence>
<evidence type="ECO:0000256" key="12">
    <source>
        <dbReference type="ARBA" id="ARBA00023264"/>
    </source>
</evidence>
<keyword evidence="6" id="KW-0547">Nucleotide-binding</keyword>
<evidence type="ECO:0000259" key="13">
    <source>
        <dbReference type="PROSITE" id="PS50146"/>
    </source>
</evidence>
<dbReference type="GO" id="GO:0005886">
    <property type="term" value="C:plasma membrane"/>
    <property type="evidence" value="ECO:0007669"/>
    <property type="project" value="TreeGrafter"/>
</dbReference>
<dbReference type="GO" id="GO:0008654">
    <property type="term" value="P:phospholipid biosynthetic process"/>
    <property type="evidence" value="ECO:0007669"/>
    <property type="project" value="UniProtKB-KW"/>
</dbReference>
<keyword evidence="3" id="KW-0444">Lipid biosynthesis</keyword>
<gene>
    <name evidence="14" type="ORF">SAMN04487834_102621</name>
</gene>
<keyword evidence="11" id="KW-0594">Phospholipid biosynthesis</keyword>
<dbReference type="AlphaFoldDB" id="A0A1H6U1C1"/>
<dbReference type="GO" id="GO:0005524">
    <property type="term" value="F:ATP binding"/>
    <property type="evidence" value="ECO:0007669"/>
    <property type="project" value="UniProtKB-KW"/>
</dbReference>
<keyword evidence="10" id="KW-0443">Lipid metabolism</keyword>
<accession>A0A1H6U1C1</accession>
<dbReference type="PANTHER" id="PTHR12358:SF106">
    <property type="entry name" value="LIPID KINASE YEGS"/>
    <property type="match status" value="1"/>
</dbReference>
<evidence type="ECO:0000313" key="15">
    <source>
        <dbReference type="Proteomes" id="UP000183028"/>
    </source>
</evidence>
<dbReference type="GO" id="GO:0004143">
    <property type="term" value="F:ATP-dependent diacylglycerol kinase activity"/>
    <property type="evidence" value="ECO:0007669"/>
    <property type="project" value="TreeGrafter"/>
</dbReference>
<dbReference type="InterPro" id="IPR017438">
    <property type="entry name" value="ATP-NAD_kinase_N"/>
</dbReference>
<dbReference type="InterPro" id="IPR016064">
    <property type="entry name" value="NAD/diacylglycerol_kinase_sf"/>
</dbReference>
<dbReference type="RefSeq" id="WP_074732139.1">
    <property type="nucleotide sequence ID" value="NZ_CACVPP010000075.1"/>
</dbReference>
<protein>
    <submittedName>
        <fullName evidence="14">Diacylglycerol kinase (ATP)</fullName>
    </submittedName>
</protein>
<evidence type="ECO:0000256" key="9">
    <source>
        <dbReference type="ARBA" id="ARBA00022842"/>
    </source>
</evidence>
<dbReference type="Gene3D" id="2.60.200.40">
    <property type="match status" value="1"/>
</dbReference>
<comment type="similarity">
    <text evidence="2">Belongs to the diacylglycerol/lipid kinase family.</text>
</comment>
<dbReference type="NCBIfam" id="TIGR00147">
    <property type="entry name" value="YegS/Rv2252/BmrU family lipid kinase"/>
    <property type="match status" value="1"/>
</dbReference>
<evidence type="ECO:0000256" key="3">
    <source>
        <dbReference type="ARBA" id="ARBA00022516"/>
    </source>
</evidence>
<evidence type="ECO:0000256" key="1">
    <source>
        <dbReference type="ARBA" id="ARBA00001946"/>
    </source>
</evidence>
<keyword evidence="12" id="KW-1208">Phospholipid metabolism</keyword>
<dbReference type="PANTHER" id="PTHR12358">
    <property type="entry name" value="SPHINGOSINE KINASE"/>
    <property type="match status" value="1"/>
</dbReference>
<evidence type="ECO:0000256" key="4">
    <source>
        <dbReference type="ARBA" id="ARBA00022679"/>
    </source>
</evidence>
<organism evidence="14 15">
    <name type="scientific">Sharpea azabuensis</name>
    <dbReference type="NCBI Taxonomy" id="322505"/>
    <lineage>
        <taxon>Bacteria</taxon>
        <taxon>Bacillati</taxon>
        <taxon>Bacillota</taxon>
        <taxon>Erysipelotrichia</taxon>
        <taxon>Erysipelotrichales</taxon>
        <taxon>Coprobacillaceae</taxon>
        <taxon>Sharpea</taxon>
    </lineage>
</organism>
<name>A0A1H6U1C1_9FIRM</name>
<dbReference type="InterPro" id="IPR001206">
    <property type="entry name" value="Diacylglycerol_kinase_cat_dom"/>
</dbReference>
<dbReference type="EMBL" id="FNYK01000026">
    <property type="protein sequence ID" value="SEI82245.1"/>
    <property type="molecule type" value="Genomic_DNA"/>
</dbReference>
<keyword evidence="9" id="KW-0460">Magnesium</keyword>
<evidence type="ECO:0000256" key="7">
    <source>
        <dbReference type="ARBA" id="ARBA00022777"/>
    </source>
</evidence>
<reference evidence="15" key="1">
    <citation type="submission" date="2016-10" db="EMBL/GenBank/DDBJ databases">
        <authorList>
            <person name="Varghese N."/>
        </authorList>
    </citation>
    <scope>NUCLEOTIDE SEQUENCE [LARGE SCALE GENOMIC DNA]</scope>
    <source>
        <strain evidence="15">DSM 20406</strain>
    </source>
</reference>
<evidence type="ECO:0000256" key="8">
    <source>
        <dbReference type="ARBA" id="ARBA00022840"/>
    </source>
</evidence>
<keyword evidence="4" id="KW-0808">Transferase</keyword>
<evidence type="ECO:0000313" key="14">
    <source>
        <dbReference type="EMBL" id="SEI82245.1"/>
    </source>
</evidence>
<dbReference type="Gene3D" id="3.40.50.10330">
    <property type="entry name" value="Probable inorganic polyphosphate/atp-NAD kinase, domain 1"/>
    <property type="match status" value="1"/>
</dbReference>
<dbReference type="OrthoDB" id="142078at2"/>
<dbReference type="InterPro" id="IPR005218">
    <property type="entry name" value="Diacylglycerol/lipid_kinase"/>
</dbReference>
<dbReference type="InterPro" id="IPR045540">
    <property type="entry name" value="YegS/DAGK_C"/>
</dbReference>
<dbReference type="PROSITE" id="PS50146">
    <property type="entry name" value="DAGK"/>
    <property type="match status" value="1"/>
</dbReference>
<keyword evidence="15" id="KW-1185">Reference proteome</keyword>
<evidence type="ECO:0000256" key="6">
    <source>
        <dbReference type="ARBA" id="ARBA00022741"/>
    </source>
</evidence>
<keyword evidence="8" id="KW-0067">ATP-binding</keyword>
<keyword evidence="5" id="KW-0479">Metal-binding</keyword>
<evidence type="ECO:0000256" key="2">
    <source>
        <dbReference type="ARBA" id="ARBA00005983"/>
    </source>
</evidence>
<evidence type="ECO:0000256" key="5">
    <source>
        <dbReference type="ARBA" id="ARBA00022723"/>
    </source>
</evidence>
<dbReference type="Pfam" id="PF00781">
    <property type="entry name" value="DAGK_cat"/>
    <property type="match status" value="1"/>
</dbReference>
<dbReference type="GO" id="GO:0046872">
    <property type="term" value="F:metal ion binding"/>
    <property type="evidence" value="ECO:0007669"/>
    <property type="project" value="UniProtKB-KW"/>
</dbReference>
<sequence>MKCLFIINPVSGTKVIQKNLDRIIGTLILDTDVSTVDTFYTEKKNDAMYKAASLKAGDYDFIVSVGGDGTVNEVLMGLINSNSHIPVALIPAGTVNDFANYLKLPTTPHDFAKMIKNFKTIKADVGQEAHSDICFANVLSGGMFSDIAFMVTKELKNTFGPLAYYVTGIKELPAQLAMNLHLKVTADHEYFEEDASLFLITNSSSVGGFRDITPYADVSDGKLDLFIIKKCNVAELLNLLKDYRFQIHTKNPMIRYCQASHIKIECDQDIVYDIDGEKGEGFPIEVNCLAGLIDLIVPEK</sequence>
<evidence type="ECO:0000256" key="11">
    <source>
        <dbReference type="ARBA" id="ARBA00023209"/>
    </source>
</evidence>
<dbReference type="STRING" id="322505.SAMN04487836_10676"/>
<feature type="domain" description="DAGKc" evidence="13">
    <location>
        <begin position="1"/>
        <end position="131"/>
    </location>
</feature>
<dbReference type="Proteomes" id="UP000183028">
    <property type="component" value="Unassembled WGS sequence"/>
</dbReference>
<dbReference type="InterPro" id="IPR050187">
    <property type="entry name" value="Lipid_Phosphate_FormReg"/>
</dbReference>
<proteinExistence type="inferred from homology"/>
<keyword evidence="7 14" id="KW-0418">Kinase</keyword>
<dbReference type="SUPFAM" id="SSF111331">
    <property type="entry name" value="NAD kinase/diacylglycerol kinase-like"/>
    <property type="match status" value="1"/>
</dbReference>